<dbReference type="OrthoDB" id="5598268at2759"/>
<name>A0A0L0FF17_9EUKA</name>
<dbReference type="Proteomes" id="UP000054560">
    <property type="component" value="Unassembled WGS sequence"/>
</dbReference>
<feature type="non-terminal residue" evidence="1">
    <location>
        <position position="74"/>
    </location>
</feature>
<gene>
    <name evidence="1" type="ORF">SARC_12412</name>
</gene>
<accession>A0A0L0FF17</accession>
<dbReference type="GeneID" id="25912916"/>
<organism evidence="1 2">
    <name type="scientific">Sphaeroforma arctica JP610</name>
    <dbReference type="NCBI Taxonomy" id="667725"/>
    <lineage>
        <taxon>Eukaryota</taxon>
        <taxon>Ichthyosporea</taxon>
        <taxon>Ichthyophonida</taxon>
        <taxon>Sphaeroforma</taxon>
    </lineage>
</organism>
<dbReference type="EMBL" id="KQ243882">
    <property type="protein sequence ID" value="KNC75056.1"/>
    <property type="molecule type" value="Genomic_DNA"/>
</dbReference>
<dbReference type="RefSeq" id="XP_014148958.1">
    <property type="nucleotide sequence ID" value="XM_014293483.1"/>
</dbReference>
<dbReference type="AlphaFoldDB" id="A0A0L0FF17"/>
<keyword evidence="2" id="KW-1185">Reference proteome</keyword>
<evidence type="ECO:0000313" key="2">
    <source>
        <dbReference type="Proteomes" id="UP000054560"/>
    </source>
</evidence>
<evidence type="ECO:0000313" key="1">
    <source>
        <dbReference type="EMBL" id="KNC75056.1"/>
    </source>
</evidence>
<protein>
    <submittedName>
        <fullName evidence="1">Uncharacterized protein</fullName>
    </submittedName>
</protein>
<sequence>CWVKFGYDPKTDPRAKWWQVAEVRVHRKMPILEECKHNPAPSHVYMDGQLASQRQLRHQLCDIHNDQVKRMCET</sequence>
<reference evidence="1 2" key="1">
    <citation type="submission" date="2011-02" db="EMBL/GenBank/DDBJ databases">
        <title>The Genome Sequence of Sphaeroforma arctica JP610.</title>
        <authorList>
            <consortium name="The Broad Institute Genome Sequencing Platform"/>
            <person name="Russ C."/>
            <person name="Cuomo C."/>
            <person name="Young S.K."/>
            <person name="Zeng Q."/>
            <person name="Gargeya S."/>
            <person name="Alvarado L."/>
            <person name="Berlin A."/>
            <person name="Chapman S.B."/>
            <person name="Chen Z."/>
            <person name="Freedman E."/>
            <person name="Gellesch M."/>
            <person name="Goldberg J."/>
            <person name="Griggs A."/>
            <person name="Gujja S."/>
            <person name="Heilman E."/>
            <person name="Heiman D."/>
            <person name="Howarth C."/>
            <person name="Mehta T."/>
            <person name="Neiman D."/>
            <person name="Pearson M."/>
            <person name="Roberts A."/>
            <person name="Saif S."/>
            <person name="Shea T."/>
            <person name="Shenoy N."/>
            <person name="Sisk P."/>
            <person name="Stolte C."/>
            <person name="Sykes S."/>
            <person name="White J."/>
            <person name="Yandava C."/>
            <person name="Burger G."/>
            <person name="Gray M.W."/>
            <person name="Holland P.W.H."/>
            <person name="King N."/>
            <person name="Lang F.B.F."/>
            <person name="Roger A.J."/>
            <person name="Ruiz-Trillo I."/>
            <person name="Haas B."/>
            <person name="Nusbaum C."/>
            <person name="Birren B."/>
        </authorList>
    </citation>
    <scope>NUCLEOTIDE SEQUENCE [LARGE SCALE GENOMIC DNA]</scope>
    <source>
        <strain evidence="1 2">JP610</strain>
    </source>
</reference>
<feature type="non-terminal residue" evidence="1">
    <location>
        <position position="1"/>
    </location>
</feature>
<proteinExistence type="predicted"/>